<dbReference type="STRING" id="7574.A0A1S3ITC0"/>
<dbReference type="Pfam" id="PF17064">
    <property type="entry name" value="QVR"/>
    <property type="match status" value="1"/>
</dbReference>
<evidence type="ECO:0000256" key="2">
    <source>
        <dbReference type="ARBA" id="ARBA00023180"/>
    </source>
</evidence>
<dbReference type="OMA" id="VKMRYCH"/>
<dbReference type="GO" id="GO:0032222">
    <property type="term" value="P:regulation of synaptic transmission, cholinergic"/>
    <property type="evidence" value="ECO:0007669"/>
    <property type="project" value="InterPro"/>
</dbReference>
<dbReference type="AlphaFoldDB" id="A0A1S3ITC0"/>
<proteinExistence type="predicted"/>
<dbReference type="SUPFAM" id="SSF57302">
    <property type="entry name" value="Snake toxin-like"/>
    <property type="match status" value="1"/>
</dbReference>
<protein>
    <submittedName>
        <fullName evidence="5">Uncharacterized protein LOC106167169</fullName>
    </submittedName>
</protein>
<sequence length="144" mass="16554">MGTQVIVGVVLVLCLNIYAVLSIRCYKCNSNNDPGCADFFSNQTYELHTCEPDQFMCRKLVQETYYQGKWDVRYIRSCARLGEVGADEGRWCQERTGTYRIKVKYCHCVNKDGCNAATRTYISYLTFPVLYVIQKYVPGILRGL</sequence>
<dbReference type="InParanoid" id="A0A1S3ITC0"/>
<feature type="chain" id="PRO_5021215510" evidence="3">
    <location>
        <begin position="23"/>
        <end position="144"/>
    </location>
</feature>
<dbReference type="GeneID" id="106167169"/>
<keyword evidence="1 3" id="KW-0732">Signal</keyword>
<dbReference type="KEGG" id="lak:106167169"/>
<dbReference type="GO" id="GO:0030431">
    <property type="term" value="P:sleep"/>
    <property type="evidence" value="ECO:0007669"/>
    <property type="project" value="InterPro"/>
</dbReference>
<evidence type="ECO:0000256" key="1">
    <source>
        <dbReference type="ARBA" id="ARBA00022729"/>
    </source>
</evidence>
<dbReference type="FunCoup" id="A0A1S3ITC0">
    <property type="interactions" value="217"/>
</dbReference>
<gene>
    <name evidence="5" type="primary">LOC106167169</name>
</gene>
<feature type="signal peptide" evidence="3">
    <location>
        <begin position="1"/>
        <end position="22"/>
    </location>
</feature>
<name>A0A1S3ITC0_LINAN</name>
<keyword evidence="2" id="KW-0325">Glycoprotein</keyword>
<keyword evidence="4" id="KW-1185">Reference proteome</keyword>
<dbReference type="RefSeq" id="XP_013401333.1">
    <property type="nucleotide sequence ID" value="XM_013545879.2"/>
</dbReference>
<evidence type="ECO:0000313" key="4">
    <source>
        <dbReference type="Proteomes" id="UP000085678"/>
    </source>
</evidence>
<dbReference type="PANTHER" id="PTHR33562:SF2">
    <property type="entry name" value="PROTEIN QUIVER"/>
    <property type="match status" value="1"/>
</dbReference>
<organism evidence="4 5">
    <name type="scientific">Lingula anatina</name>
    <name type="common">Brachiopod</name>
    <name type="synonym">Lingula unguis</name>
    <dbReference type="NCBI Taxonomy" id="7574"/>
    <lineage>
        <taxon>Eukaryota</taxon>
        <taxon>Metazoa</taxon>
        <taxon>Spiralia</taxon>
        <taxon>Lophotrochozoa</taxon>
        <taxon>Brachiopoda</taxon>
        <taxon>Linguliformea</taxon>
        <taxon>Lingulata</taxon>
        <taxon>Lingulida</taxon>
        <taxon>Linguloidea</taxon>
        <taxon>Lingulidae</taxon>
        <taxon>Lingula</taxon>
    </lineage>
</organism>
<dbReference type="InterPro" id="IPR045860">
    <property type="entry name" value="Snake_toxin-like_sf"/>
</dbReference>
<dbReference type="Proteomes" id="UP000085678">
    <property type="component" value="Unplaced"/>
</dbReference>
<dbReference type="PANTHER" id="PTHR33562">
    <property type="entry name" value="ATILLA, ISOFORM B-RELATED-RELATED"/>
    <property type="match status" value="1"/>
</dbReference>
<reference evidence="5" key="1">
    <citation type="submission" date="2025-08" db="UniProtKB">
        <authorList>
            <consortium name="RefSeq"/>
        </authorList>
    </citation>
    <scope>IDENTIFICATION</scope>
    <source>
        <tissue evidence="5">Gonads</tissue>
    </source>
</reference>
<evidence type="ECO:0000313" key="5">
    <source>
        <dbReference type="RefSeq" id="XP_013401333.1"/>
    </source>
</evidence>
<dbReference type="OrthoDB" id="6110560at2759"/>
<accession>A0A1S3ITC0</accession>
<dbReference type="InterPro" id="IPR050975">
    <property type="entry name" value="Sleep_regulator"/>
</dbReference>
<evidence type="ECO:0000256" key="3">
    <source>
        <dbReference type="SAM" id="SignalP"/>
    </source>
</evidence>
<dbReference type="InterPro" id="IPR031424">
    <property type="entry name" value="QVR-like"/>
</dbReference>